<dbReference type="SUPFAM" id="SSF63829">
    <property type="entry name" value="Calcium-dependent phosphotriesterase"/>
    <property type="match status" value="1"/>
</dbReference>
<feature type="compositionally biased region" description="Polar residues" evidence="1">
    <location>
        <begin position="1"/>
        <end position="11"/>
    </location>
</feature>
<accession>A0ABV5QGU9</accession>
<evidence type="ECO:0000256" key="1">
    <source>
        <dbReference type="SAM" id="MobiDB-lite"/>
    </source>
</evidence>
<feature type="chain" id="PRO_5045729812" evidence="2">
    <location>
        <begin position="51"/>
        <end position="346"/>
    </location>
</feature>
<keyword evidence="2" id="KW-0732">Signal</keyword>
<dbReference type="InterPro" id="IPR011042">
    <property type="entry name" value="6-blade_b-propeller_TolB-like"/>
</dbReference>
<dbReference type="InterPro" id="IPR052998">
    <property type="entry name" value="Hetero-Diels-Alderase-like"/>
</dbReference>
<protein>
    <submittedName>
        <fullName evidence="3">SMP-30/gluconolactonase/LRE family protein</fullName>
    </submittedName>
</protein>
<name>A0ABV5QGU9_9ACTN</name>
<dbReference type="PANTHER" id="PTHR42060:SF3">
    <property type="entry name" value="SMP-30_GLUCONOLACTONASE_LRE-LIKE REGION DOMAIN-CONTAINING PROTEIN"/>
    <property type="match status" value="1"/>
</dbReference>
<dbReference type="Proteomes" id="UP001589716">
    <property type="component" value="Unassembled WGS sequence"/>
</dbReference>
<gene>
    <name evidence="3" type="ORF">ACFFTP_00540</name>
</gene>
<proteinExistence type="predicted"/>
<evidence type="ECO:0000256" key="2">
    <source>
        <dbReference type="SAM" id="SignalP"/>
    </source>
</evidence>
<comment type="caution">
    <text evidence="3">The sequence shown here is derived from an EMBL/GenBank/DDBJ whole genome shotgun (WGS) entry which is preliminary data.</text>
</comment>
<dbReference type="EMBL" id="JBHMCT010000001">
    <property type="protein sequence ID" value="MFB9552682.1"/>
    <property type="molecule type" value="Genomic_DNA"/>
</dbReference>
<sequence length="346" mass="35578">MTTAPTATGPMSTRPRATGPVPRRPRPARLATAVAAATALALLAAGPASAGDPTVTDPRIVAHFDLAQGQTPENIALEPDGSANLTWAFARQVVRVDKHGEVTLLAELPDVADPQTPGIGAAVVLGIARALDGTLYVTYATGREETGIWRIGPGGGAPEQIGFFPAGAMPNGLAFDEECGTLYTADSALGRVWSLPVTGGTPTVWAAGPALEATPALPFGANGLKVHDGAVWVSNTARGTLLRIPVKPDESAGPVEIRATGLDFIDDFDFTGHGDTVLAALIESNRVELVRPDGTHRTVLTAADGLDNPTSVAVGGKTVHVTSGAFLDPANPTPDPNLLVAKLKRK</sequence>
<feature type="region of interest" description="Disordered" evidence="1">
    <location>
        <begin position="1"/>
        <end position="27"/>
    </location>
</feature>
<keyword evidence="4" id="KW-1185">Reference proteome</keyword>
<dbReference type="PANTHER" id="PTHR42060">
    <property type="entry name" value="NHL REPEAT-CONTAINING PROTEIN-RELATED"/>
    <property type="match status" value="1"/>
</dbReference>
<evidence type="ECO:0000313" key="3">
    <source>
        <dbReference type="EMBL" id="MFB9552682.1"/>
    </source>
</evidence>
<organism evidence="3 4">
    <name type="scientific">Streptomyces roseoviridis</name>
    <dbReference type="NCBI Taxonomy" id="67361"/>
    <lineage>
        <taxon>Bacteria</taxon>
        <taxon>Bacillati</taxon>
        <taxon>Actinomycetota</taxon>
        <taxon>Actinomycetes</taxon>
        <taxon>Kitasatosporales</taxon>
        <taxon>Streptomycetaceae</taxon>
        <taxon>Streptomyces</taxon>
    </lineage>
</organism>
<evidence type="ECO:0000313" key="4">
    <source>
        <dbReference type="Proteomes" id="UP001589716"/>
    </source>
</evidence>
<reference evidence="3 4" key="1">
    <citation type="submission" date="2024-09" db="EMBL/GenBank/DDBJ databases">
        <authorList>
            <person name="Sun Q."/>
            <person name="Mori K."/>
        </authorList>
    </citation>
    <scope>NUCLEOTIDE SEQUENCE [LARGE SCALE GENOMIC DNA]</scope>
    <source>
        <strain evidence="3 4">JCM 4414</strain>
    </source>
</reference>
<dbReference type="RefSeq" id="WP_345487563.1">
    <property type="nucleotide sequence ID" value="NZ_BAAAWU010000001.1"/>
</dbReference>
<dbReference type="Gene3D" id="2.120.10.30">
    <property type="entry name" value="TolB, C-terminal domain"/>
    <property type="match status" value="1"/>
</dbReference>
<feature type="signal peptide" evidence="2">
    <location>
        <begin position="1"/>
        <end position="50"/>
    </location>
</feature>